<sequence length="163" mass="17983">MAGSIPPNIRNVSVPLFVNQTPEFELSEKLTNVIIEQISEQNIIKIVSNPDSDSVINGEIVSVSDGPYAFNDNEQVSEYRFSIKVKAIWLDVSNDKELFEKDFSSFGTYSIDSDPSSDGIDNDNDGLIDSNDSDEFGDSRELAINVAINKIAVDIVNTVLSTW</sequence>
<dbReference type="EMBL" id="UINC01001716">
    <property type="protein sequence ID" value="SUZ87266.1"/>
    <property type="molecule type" value="Genomic_DNA"/>
</dbReference>
<dbReference type="GO" id="GO:0043165">
    <property type="term" value="P:Gram-negative-bacterium-type cell outer membrane assembly"/>
    <property type="evidence" value="ECO:0007669"/>
    <property type="project" value="InterPro"/>
</dbReference>
<reference evidence="1" key="1">
    <citation type="submission" date="2018-05" db="EMBL/GenBank/DDBJ databases">
        <authorList>
            <person name="Lanie J.A."/>
            <person name="Ng W.-L."/>
            <person name="Kazmierczak K.M."/>
            <person name="Andrzejewski T.M."/>
            <person name="Davidsen T.M."/>
            <person name="Wayne K.J."/>
            <person name="Tettelin H."/>
            <person name="Glass J.I."/>
            <person name="Rusch D."/>
            <person name="Podicherti R."/>
            <person name="Tsui H.-C.T."/>
            <person name="Winkler M.E."/>
        </authorList>
    </citation>
    <scope>NUCLEOTIDE SEQUENCE</scope>
</reference>
<accession>A0A381R695</accession>
<dbReference type="InterPro" id="IPR007485">
    <property type="entry name" value="LPS_assembly_LptE"/>
</dbReference>
<protein>
    <submittedName>
        <fullName evidence="1">Uncharacterized protein</fullName>
    </submittedName>
</protein>
<name>A0A381R695_9ZZZZ</name>
<dbReference type="GO" id="GO:0019867">
    <property type="term" value="C:outer membrane"/>
    <property type="evidence" value="ECO:0007669"/>
    <property type="project" value="InterPro"/>
</dbReference>
<dbReference type="AlphaFoldDB" id="A0A381R695"/>
<organism evidence="1">
    <name type="scientific">marine metagenome</name>
    <dbReference type="NCBI Taxonomy" id="408172"/>
    <lineage>
        <taxon>unclassified sequences</taxon>
        <taxon>metagenomes</taxon>
        <taxon>ecological metagenomes</taxon>
    </lineage>
</organism>
<evidence type="ECO:0000313" key="1">
    <source>
        <dbReference type="EMBL" id="SUZ87266.1"/>
    </source>
</evidence>
<dbReference type="Pfam" id="PF04390">
    <property type="entry name" value="LptE"/>
    <property type="match status" value="1"/>
</dbReference>
<proteinExistence type="predicted"/>
<gene>
    <name evidence="1" type="ORF">METZ01_LOCUS40120</name>
</gene>